<name>A0A4Y2DNF0_ARAVE</name>
<feature type="region of interest" description="Disordered" evidence="1">
    <location>
        <begin position="1"/>
        <end position="34"/>
    </location>
</feature>
<keyword evidence="3" id="KW-1185">Reference proteome</keyword>
<feature type="compositionally biased region" description="Polar residues" evidence="1">
    <location>
        <begin position="8"/>
        <end position="32"/>
    </location>
</feature>
<comment type="caution">
    <text evidence="2">The sequence shown here is derived from an EMBL/GenBank/DDBJ whole genome shotgun (WGS) entry which is preliminary data.</text>
</comment>
<organism evidence="2 3">
    <name type="scientific">Araneus ventricosus</name>
    <name type="common">Orbweaver spider</name>
    <name type="synonym">Epeira ventricosa</name>
    <dbReference type="NCBI Taxonomy" id="182803"/>
    <lineage>
        <taxon>Eukaryota</taxon>
        <taxon>Metazoa</taxon>
        <taxon>Ecdysozoa</taxon>
        <taxon>Arthropoda</taxon>
        <taxon>Chelicerata</taxon>
        <taxon>Arachnida</taxon>
        <taxon>Araneae</taxon>
        <taxon>Araneomorphae</taxon>
        <taxon>Entelegynae</taxon>
        <taxon>Araneoidea</taxon>
        <taxon>Araneidae</taxon>
        <taxon>Araneus</taxon>
    </lineage>
</organism>
<protein>
    <submittedName>
        <fullName evidence="2">Uncharacterized protein</fullName>
    </submittedName>
</protein>
<evidence type="ECO:0000313" key="3">
    <source>
        <dbReference type="Proteomes" id="UP000499080"/>
    </source>
</evidence>
<dbReference type="Proteomes" id="UP000499080">
    <property type="component" value="Unassembled WGS sequence"/>
</dbReference>
<sequence>MKRALPEPTTSAAPAKKSPTSNNTDGFTSDSIPSHHYHLGEDNYAVVSDFGNVSSACGEENRRIACSLNSLRMRRDCLQYASKTRRPKCLLPYKISPPELVFGKLPSFWSVPSLHRHFYHYACVWS</sequence>
<gene>
    <name evidence="2" type="ORF">AVEN_13259_1</name>
</gene>
<accession>A0A4Y2DNF0</accession>
<evidence type="ECO:0000313" key="2">
    <source>
        <dbReference type="EMBL" id="GBM17384.1"/>
    </source>
</evidence>
<evidence type="ECO:0000256" key="1">
    <source>
        <dbReference type="SAM" id="MobiDB-lite"/>
    </source>
</evidence>
<dbReference type="AlphaFoldDB" id="A0A4Y2DNF0"/>
<dbReference type="EMBL" id="BGPR01000387">
    <property type="protein sequence ID" value="GBM17384.1"/>
    <property type="molecule type" value="Genomic_DNA"/>
</dbReference>
<proteinExistence type="predicted"/>
<reference evidence="2 3" key="1">
    <citation type="journal article" date="2019" name="Sci. Rep.">
        <title>Orb-weaving spider Araneus ventricosus genome elucidates the spidroin gene catalogue.</title>
        <authorList>
            <person name="Kono N."/>
            <person name="Nakamura H."/>
            <person name="Ohtoshi R."/>
            <person name="Moran D.A.P."/>
            <person name="Shinohara A."/>
            <person name="Yoshida Y."/>
            <person name="Fujiwara M."/>
            <person name="Mori M."/>
            <person name="Tomita M."/>
            <person name="Arakawa K."/>
        </authorList>
    </citation>
    <scope>NUCLEOTIDE SEQUENCE [LARGE SCALE GENOMIC DNA]</scope>
</reference>